<dbReference type="AlphaFoldDB" id="A0A1C3NVU5"/>
<keyword evidence="2" id="KW-1185">Reference proteome</keyword>
<organism evidence="1 2">
    <name type="scientific">Candidatus Protofrankia californiensis</name>
    <dbReference type="NCBI Taxonomy" id="1839754"/>
    <lineage>
        <taxon>Bacteria</taxon>
        <taxon>Bacillati</taxon>
        <taxon>Actinomycetota</taxon>
        <taxon>Actinomycetes</taxon>
        <taxon>Frankiales</taxon>
        <taxon>Frankiaceae</taxon>
        <taxon>Protofrankia</taxon>
    </lineage>
</organism>
<accession>A0A1C3NVU5</accession>
<reference evidence="2" key="1">
    <citation type="submission" date="2016-02" db="EMBL/GenBank/DDBJ databases">
        <authorList>
            <person name="Wibberg D."/>
        </authorList>
    </citation>
    <scope>NUCLEOTIDE SEQUENCE [LARGE SCALE GENOMIC DNA]</scope>
</reference>
<evidence type="ECO:0000313" key="2">
    <source>
        <dbReference type="Proteomes" id="UP000199013"/>
    </source>
</evidence>
<sequence length="61" mass="6511">MVDRVGQEHIERASALFDVLSEQDQADLVRILGLLGDELAARGQSVQPRGFGCSPAGTESN</sequence>
<protein>
    <submittedName>
        <fullName evidence="1">Uncharacterized protein</fullName>
    </submittedName>
</protein>
<proteinExistence type="predicted"/>
<dbReference type="EMBL" id="FLUV01000627">
    <property type="protein sequence ID" value="SBW19884.1"/>
    <property type="molecule type" value="Genomic_DNA"/>
</dbReference>
<evidence type="ECO:0000313" key="1">
    <source>
        <dbReference type="EMBL" id="SBW19884.1"/>
    </source>
</evidence>
<dbReference type="Proteomes" id="UP000199013">
    <property type="component" value="Unassembled WGS sequence"/>
</dbReference>
<gene>
    <name evidence="1" type="ORF">FDG2_1526</name>
</gene>
<name>A0A1C3NVU5_9ACTN</name>